<protein>
    <submittedName>
        <fullName evidence="1">Uncharacterized protein</fullName>
    </submittedName>
</protein>
<dbReference type="AlphaFoldDB" id="A0A1H0K589"/>
<proteinExistence type="predicted"/>
<gene>
    <name evidence="1" type="ORF">SAMN05421677_105224</name>
</gene>
<dbReference type="OrthoDB" id="2899799at2"/>
<accession>A0A1H0K589</accession>
<evidence type="ECO:0000313" key="2">
    <source>
        <dbReference type="Proteomes" id="UP000198860"/>
    </source>
</evidence>
<dbReference type="RefSeq" id="WP_089651866.1">
    <property type="nucleotide sequence ID" value="NZ_FNIZ01000005.1"/>
</dbReference>
<dbReference type="Proteomes" id="UP000198860">
    <property type="component" value="Unassembled WGS sequence"/>
</dbReference>
<evidence type="ECO:0000313" key="1">
    <source>
        <dbReference type="EMBL" id="SDO51064.1"/>
    </source>
</evidence>
<name>A0A1H0K589_HALAD</name>
<sequence>MPNENKQTFHITDYNDFNRVCVENDGLAFPELKKMMEDYILSQATMEFKECWIQDQQVEEGEVRTVQVNFLDTNSNNFIRLWGSKNNETEEVLNMKVDAIDLNTEEVVYERQLT</sequence>
<reference evidence="2" key="1">
    <citation type="submission" date="2016-10" db="EMBL/GenBank/DDBJ databases">
        <authorList>
            <person name="Varghese N."/>
            <person name="Submissions S."/>
        </authorList>
    </citation>
    <scope>NUCLEOTIDE SEQUENCE [LARGE SCALE GENOMIC DNA]</scope>
    <source>
        <strain evidence="2">CGMCC 1.3703</strain>
    </source>
</reference>
<keyword evidence="2" id="KW-1185">Reference proteome</keyword>
<organism evidence="1 2">
    <name type="scientific">Halobacillus aidingensis</name>
    <dbReference type="NCBI Taxonomy" id="240303"/>
    <lineage>
        <taxon>Bacteria</taxon>
        <taxon>Bacillati</taxon>
        <taxon>Bacillota</taxon>
        <taxon>Bacilli</taxon>
        <taxon>Bacillales</taxon>
        <taxon>Bacillaceae</taxon>
        <taxon>Halobacillus</taxon>
    </lineage>
</organism>
<dbReference type="EMBL" id="FNIZ01000005">
    <property type="protein sequence ID" value="SDO51064.1"/>
    <property type="molecule type" value="Genomic_DNA"/>
</dbReference>